<evidence type="ECO:0000256" key="4">
    <source>
        <dbReference type="PROSITE-ProRule" id="PRU00335"/>
    </source>
</evidence>
<protein>
    <recommendedName>
        <fullName evidence="6">HTH tetR-type domain-containing protein</fullName>
    </recommendedName>
</protein>
<feature type="domain" description="HTH tetR-type" evidence="6">
    <location>
        <begin position="12"/>
        <end position="72"/>
    </location>
</feature>
<dbReference type="PANTHER" id="PTHR30055">
    <property type="entry name" value="HTH-TYPE TRANSCRIPTIONAL REGULATOR RUTR"/>
    <property type="match status" value="1"/>
</dbReference>
<sequence>MPTPEARVRDGAATRRRALHVALDLFTRQGYGATSLRQIAEELGITKASLYYHFPRKDAILQAILQERGTEAEDVLAWLRAQPPPAAALEPAVLRWVESSSAEKLRGIRFLQANPLVADGLAGTGAERIGTPLATLADELVALVPHPAPEDALLLRMALLSINAAVAAAAQSDVDDDVVLAAARRSARALVRELLADLPRDEPREPPGVARVSPGTEDRR</sequence>
<dbReference type="InterPro" id="IPR009057">
    <property type="entry name" value="Homeodomain-like_sf"/>
</dbReference>
<proteinExistence type="predicted"/>
<evidence type="ECO:0000256" key="5">
    <source>
        <dbReference type="SAM" id="MobiDB-lite"/>
    </source>
</evidence>
<dbReference type="EMBL" id="BMJI01000029">
    <property type="protein sequence ID" value="GGD00232.1"/>
    <property type="molecule type" value="Genomic_DNA"/>
</dbReference>
<evidence type="ECO:0000313" key="7">
    <source>
        <dbReference type="EMBL" id="GGD00232.1"/>
    </source>
</evidence>
<evidence type="ECO:0000256" key="1">
    <source>
        <dbReference type="ARBA" id="ARBA00023015"/>
    </source>
</evidence>
<comment type="caution">
    <text evidence="7">The sequence shown here is derived from an EMBL/GenBank/DDBJ whole genome shotgun (WGS) entry which is preliminary data.</text>
</comment>
<evidence type="ECO:0000256" key="2">
    <source>
        <dbReference type="ARBA" id="ARBA00023125"/>
    </source>
</evidence>
<feature type="region of interest" description="Disordered" evidence="5">
    <location>
        <begin position="197"/>
        <end position="220"/>
    </location>
</feature>
<dbReference type="InterPro" id="IPR050109">
    <property type="entry name" value="HTH-type_TetR-like_transc_reg"/>
</dbReference>
<keyword evidence="2 4" id="KW-0238">DNA-binding</keyword>
<gene>
    <name evidence="7" type="ORF">GCM10011512_28850</name>
</gene>
<dbReference type="PANTHER" id="PTHR30055:SF234">
    <property type="entry name" value="HTH-TYPE TRANSCRIPTIONAL REGULATOR BETI"/>
    <property type="match status" value="1"/>
</dbReference>
<feature type="DNA-binding region" description="H-T-H motif" evidence="4">
    <location>
        <begin position="35"/>
        <end position="54"/>
    </location>
</feature>
<keyword evidence="8" id="KW-1185">Reference proteome</keyword>
<name>A0ABQ1PNR9_9MICC</name>
<keyword evidence="1" id="KW-0805">Transcription regulation</keyword>
<dbReference type="SUPFAM" id="SSF46689">
    <property type="entry name" value="Homeodomain-like"/>
    <property type="match status" value="1"/>
</dbReference>
<evidence type="ECO:0000313" key="8">
    <source>
        <dbReference type="Proteomes" id="UP000597761"/>
    </source>
</evidence>
<dbReference type="PRINTS" id="PR00455">
    <property type="entry name" value="HTHTETR"/>
</dbReference>
<evidence type="ECO:0000256" key="3">
    <source>
        <dbReference type="ARBA" id="ARBA00023163"/>
    </source>
</evidence>
<evidence type="ECO:0000259" key="6">
    <source>
        <dbReference type="PROSITE" id="PS50977"/>
    </source>
</evidence>
<dbReference type="RefSeq" id="WP_188669129.1">
    <property type="nucleotide sequence ID" value="NZ_BMJI01000029.1"/>
</dbReference>
<accession>A0ABQ1PNR9</accession>
<organism evidence="7 8">
    <name type="scientific">Tersicoccus solisilvae</name>
    <dbReference type="NCBI Taxonomy" id="1882339"/>
    <lineage>
        <taxon>Bacteria</taxon>
        <taxon>Bacillati</taxon>
        <taxon>Actinomycetota</taxon>
        <taxon>Actinomycetes</taxon>
        <taxon>Micrococcales</taxon>
        <taxon>Micrococcaceae</taxon>
        <taxon>Tersicoccus</taxon>
    </lineage>
</organism>
<dbReference type="PROSITE" id="PS50977">
    <property type="entry name" value="HTH_TETR_2"/>
    <property type="match status" value="1"/>
</dbReference>
<dbReference type="Proteomes" id="UP000597761">
    <property type="component" value="Unassembled WGS sequence"/>
</dbReference>
<dbReference type="InterPro" id="IPR001647">
    <property type="entry name" value="HTH_TetR"/>
</dbReference>
<keyword evidence="3" id="KW-0804">Transcription</keyword>
<dbReference type="Gene3D" id="1.10.357.10">
    <property type="entry name" value="Tetracycline Repressor, domain 2"/>
    <property type="match status" value="1"/>
</dbReference>
<dbReference type="Pfam" id="PF00440">
    <property type="entry name" value="TetR_N"/>
    <property type="match status" value="1"/>
</dbReference>
<reference evidence="8" key="1">
    <citation type="journal article" date="2019" name="Int. J. Syst. Evol. Microbiol.">
        <title>The Global Catalogue of Microorganisms (GCM) 10K type strain sequencing project: providing services to taxonomists for standard genome sequencing and annotation.</title>
        <authorList>
            <consortium name="The Broad Institute Genomics Platform"/>
            <consortium name="The Broad Institute Genome Sequencing Center for Infectious Disease"/>
            <person name="Wu L."/>
            <person name="Ma J."/>
        </authorList>
    </citation>
    <scope>NUCLEOTIDE SEQUENCE [LARGE SCALE GENOMIC DNA]</scope>
    <source>
        <strain evidence="8">CGMCC 1.15480</strain>
    </source>
</reference>